<organism evidence="2 3">
    <name type="scientific">Paenisporosarcina macmurdoensis</name>
    <dbReference type="NCBI Taxonomy" id="212659"/>
    <lineage>
        <taxon>Bacteria</taxon>
        <taxon>Bacillati</taxon>
        <taxon>Bacillota</taxon>
        <taxon>Bacilli</taxon>
        <taxon>Bacillales</taxon>
        <taxon>Caryophanaceae</taxon>
        <taxon>Paenisporosarcina</taxon>
    </lineage>
</organism>
<accession>A0ABW1L146</accession>
<reference evidence="3" key="1">
    <citation type="journal article" date="2019" name="Int. J. Syst. Evol. Microbiol.">
        <title>The Global Catalogue of Microorganisms (GCM) 10K type strain sequencing project: providing services to taxonomists for standard genome sequencing and annotation.</title>
        <authorList>
            <consortium name="The Broad Institute Genomics Platform"/>
            <consortium name="The Broad Institute Genome Sequencing Center for Infectious Disease"/>
            <person name="Wu L."/>
            <person name="Ma J."/>
        </authorList>
    </citation>
    <scope>NUCLEOTIDE SEQUENCE [LARGE SCALE GENOMIC DNA]</scope>
    <source>
        <strain evidence="3">CCUG 54527</strain>
    </source>
</reference>
<keyword evidence="3" id="KW-1185">Reference proteome</keyword>
<protein>
    <recommendedName>
        <fullName evidence="4">3-methyladenine DNA glycosylase</fullName>
    </recommendedName>
</protein>
<dbReference type="Proteomes" id="UP001596170">
    <property type="component" value="Unassembled WGS sequence"/>
</dbReference>
<comment type="caution">
    <text evidence="2">The sequence shown here is derived from an EMBL/GenBank/DDBJ whole genome shotgun (WGS) entry which is preliminary data.</text>
</comment>
<evidence type="ECO:0000313" key="2">
    <source>
        <dbReference type="EMBL" id="MFC6037944.1"/>
    </source>
</evidence>
<feature type="region of interest" description="Disordered" evidence="1">
    <location>
        <begin position="1"/>
        <end position="50"/>
    </location>
</feature>
<proteinExistence type="predicted"/>
<evidence type="ECO:0000256" key="1">
    <source>
        <dbReference type="SAM" id="MobiDB-lite"/>
    </source>
</evidence>
<dbReference type="EMBL" id="JBHSRI010000002">
    <property type="protein sequence ID" value="MFC6037944.1"/>
    <property type="molecule type" value="Genomic_DNA"/>
</dbReference>
<evidence type="ECO:0000313" key="3">
    <source>
        <dbReference type="Proteomes" id="UP001596170"/>
    </source>
</evidence>
<sequence>MMERHDENQSTSKKESEKIQTQEKLSKEQKEKLQVHDGQNNHDVDERGGF</sequence>
<dbReference type="RefSeq" id="WP_377732643.1">
    <property type="nucleotide sequence ID" value="NZ_JBHSRI010000002.1"/>
</dbReference>
<gene>
    <name evidence="2" type="ORF">ACFPYN_00625</name>
</gene>
<name>A0ABW1L146_9BACL</name>
<evidence type="ECO:0008006" key="4">
    <source>
        <dbReference type="Google" id="ProtNLM"/>
    </source>
</evidence>